<comment type="caution">
    <text evidence="2">The sequence shown here is derived from an EMBL/GenBank/DDBJ whole genome shotgun (WGS) entry which is preliminary data.</text>
</comment>
<accession>A0ABM8XTF0</accession>
<reference evidence="2 3" key="1">
    <citation type="submission" date="2021-08" db="EMBL/GenBank/DDBJ databases">
        <authorList>
            <person name="Peeters C."/>
        </authorList>
    </citation>
    <scope>NUCLEOTIDE SEQUENCE [LARGE SCALE GENOMIC DNA]</scope>
    <source>
        <strain evidence="2 3">LMG 23994</strain>
    </source>
</reference>
<evidence type="ECO:0008006" key="4">
    <source>
        <dbReference type="Google" id="ProtNLM"/>
    </source>
</evidence>
<keyword evidence="1" id="KW-1133">Transmembrane helix</keyword>
<sequence>MPTHNRLSALALSCLGVILALAFAFSMNSEDAWVLSFQLSICVLLTALLFVGWLLAISYAMRREGGGLLRPLHQTDSSTSG</sequence>
<organism evidence="2 3">
    <name type="scientific">Cupriavidus pinatubonensis</name>
    <dbReference type="NCBI Taxonomy" id="248026"/>
    <lineage>
        <taxon>Bacteria</taxon>
        <taxon>Pseudomonadati</taxon>
        <taxon>Pseudomonadota</taxon>
        <taxon>Betaproteobacteria</taxon>
        <taxon>Burkholderiales</taxon>
        <taxon>Burkholderiaceae</taxon>
        <taxon>Cupriavidus</taxon>
    </lineage>
</organism>
<feature type="transmembrane region" description="Helical" evidence="1">
    <location>
        <begin position="34"/>
        <end position="60"/>
    </location>
</feature>
<evidence type="ECO:0000313" key="3">
    <source>
        <dbReference type="Proteomes" id="UP000701702"/>
    </source>
</evidence>
<protein>
    <recommendedName>
        <fullName evidence="4">Transmembrane protein</fullName>
    </recommendedName>
</protein>
<evidence type="ECO:0000256" key="1">
    <source>
        <dbReference type="SAM" id="Phobius"/>
    </source>
</evidence>
<keyword evidence="1" id="KW-0472">Membrane</keyword>
<dbReference type="Proteomes" id="UP000701702">
    <property type="component" value="Unassembled WGS sequence"/>
</dbReference>
<dbReference type="EMBL" id="CAJZAF010000035">
    <property type="protein sequence ID" value="CAG9183622.1"/>
    <property type="molecule type" value="Genomic_DNA"/>
</dbReference>
<keyword evidence="1" id="KW-0812">Transmembrane</keyword>
<keyword evidence="3" id="KW-1185">Reference proteome</keyword>
<evidence type="ECO:0000313" key="2">
    <source>
        <dbReference type="EMBL" id="CAG9183622.1"/>
    </source>
</evidence>
<gene>
    <name evidence="2" type="ORF">LMG23994_05192</name>
</gene>
<proteinExistence type="predicted"/>
<name>A0ABM8XTF0_9BURK</name>
<dbReference type="RefSeq" id="WP_224007744.1">
    <property type="nucleotide sequence ID" value="NZ_CAJZAF010000035.1"/>
</dbReference>